<organism evidence="2 3">
    <name type="scientific">Moraxella caprae</name>
    <dbReference type="NCBI Taxonomy" id="90240"/>
    <lineage>
        <taxon>Bacteria</taxon>
        <taxon>Pseudomonadati</taxon>
        <taxon>Pseudomonadota</taxon>
        <taxon>Gammaproteobacteria</taxon>
        <taxon>Moraxellales</taxon>
        <taxon>Moraxellaceae</taxon>
        <taxon>Moraxella</taxon>
    </lineage>
</organism>
<sequence>MLDKVVPKRNAVAQHSTAQHSTAQHSTAQHSTAQHSTAQHSKPNFHLENPFFGDLSPLLVSAFADNFTFKSNDFSPISTTVDTTVDKKSQTCQAYDLVGLLSCQKFAAQNHIRGNYA</sequence>
<gene>
    <name evidence="2" type="ORF">NCTC12877_00012</name>
</gene>
<accession>A0A378QDL5</accession>
<dbReference type="RefSeq" id="WP_115340972.1">
    <property type="nucleotide sequence ID" value="NZ_UGQB01000002.1"/>
</dbReference>
<dbReference type="EMBL" id="UGQB01000002">
    <property type="protein sequence ID" value="STY98632.1"/>
    <property type="molecule type" value="Genomic_DNA"/>
</dbReference>
<evidence type="ECO:0000313" key="2">
    <source>
        <dbReference type="EMBL" id="STY98632.1"/>
    </source>
</evidence>
<keyword evidence="3" id="KW-1185">Reference proteome</keyword>
<protein>
    <submittedName>
        <fullName evidence="2">Uncharacterized protein</fullName>
    </submittedName>
</protein>
<feature type="compositionally biased region" description="Polar residues" evidence="1">
    <location>
        <begin position="13"/>
        <end position="42"/>
    </location>
</feature>
<proteinExistence type="predicted"/>
<evidence type="ECO:0000313" key="3">
    <source>
        <dbReference type="Proteomes" id="UP000254065"/>
    </source>
</evidence>
<dbReference type="AlphaFoldDB" id="A0A378QDL5"/>
<feature type="region of interest" description="Disordered" evidence="1">
    <location>
        <begin position="1"/>
        <end position="45"/>
    </location>
</feature>
<dbReference type="Proteomes" id="UP000254065">
    <property type="component" value="Unassembled WGS sequence"/>
</dbReference>
<evidence type="ECO:0000256" key="1">
    <source>
        <dbReference type="SAM" id="MobiDB-lite"/>
    </source>
</evidence>
<reference evidence="2 3" key="1">
    <citation type="submission" date="2018-06" db="EMBL/GenBank/DDBJ databases">
        <authorList>
            <consortium name="Pathogen Informatics"/>
            <person name="Doyle S."/>
        </authorList>
    </citation>
    <scope>NUCLEOTIDE SEQUENCE [LARGE SCALE GENOMIC DNA]</scope>
    <source>
        <strain evidence="2 3">NCTC12877</strain>
    </source>
</reference>
<name>A0A378QDL5_9GAMM</name>